<dbReference type="PANTHER" id="PTHR36790">
    <property type="entry name" value="MYELIN TRANSCRIPTION FACTOR"/>
    <property type="match status" value="1"/>
</dbReference>
<name>A0A6P4AII2_ZIZJJ</name>
<organism evidence="3 4">
    <name type="scientific">Ziziphus jujuba</name>
    <name type="common">Chinese jujube</name>
    <name type="synonym">Ziziphus sativa</name>
    <dbReference type="NCBI Taxonomy" id="326968"/>
    <lineage>
        <taxon>Eukaryota</taxon>
        <taxon>Viridiplantae</taxon>
        <taxon>Streptophyta</taxon>
        <taxon>Embryophyta</taxon>
        <taxon>Tracheophyta</taxon>
        <taxon>Spermatophyta</taxon>
        <taxon>Magnoliopsida</taxon>
        <taxon>eudicotyledons</taxon>
        <taxon>Gunneridae</taxon>
        <taxon>Pentapetalae</taxon>
        <taxon>rosids</taxon>
        <taxon>fabids</taxon>
        <taxon>Rosales</taxon>
        <taxon>Rhamnaceae</taxon>
        <taxon>Paliureae</taxon>
        <taxon>Ziziphus</taxon>
    </lineage>
</organism>
<feature type="coiled-coil region" evidence="1">
    <location>
        <begin position="83"/>
        <end position="110"/>
    </location>
</feature>
<dbReference type="KEGG" id="zju:107430965"/>
<evidence type="ECO:0000313" key="4">
    <source>
        <dbReference type="RefSeq" id="XP_015897326.1"/>
    </source>
</evidence>
<feature type="compositionally biased region" description="Basic and acidic residues" evidence="2">
    <location>
        <begin position="160"/>
        <end position="172"/>
    </location>
</feature>
<protein>
    <submittedName>
        <fullName evidence="4">Uncharacterized protein LOC107430965</fullName>
    </submittedName>
</protein>
<gene>
    <name evidence="4" type="primary">LOC107430965</name>
</gene>
<feature type="region of interest" description="Disordered" evidence="2">
    <location>
        <begin position="160"/>
        <end position="204"/>
    </location>
</feature>
<sequence>MQTAQSSVAGVHKVRRKSGRKPLQPKNIPANPIVHDLSKITNPKKERIDVSLICCGDGESNKENHPVYATPTKKMETLDSSLAEELSAIRKKLERQREDRERTEKMLKERDLIMEMQMKELEFRGEIQRKLEIEVDRLYRLKQLHSQSIGFSLLRSLREKEGEKKGGHEGQFHELGNGDGEESVGENVSQESTSLASPEISTEM</sequence>
<feature type="region of interest" description="Disordered" evidence="2">
    <location>
        <begin position="1"/>
        <end position="40"/>
    </location>
</feature>
<dbReference type="PANTHER" id="PTHR36790:SF1">
    <property type="entry name" value="MYELIN TRANSCRIPTION FACTOR"/>
    <property type="match status" value="1"/>
</dbReference>
<reference evidence="4" key="1">
    <citation type="submission" date="2025-08" db="UniProtKB">
        <authorList>
            <consortium name="RefSeq"/>
        </authorList>
    </citation>
    <scope>IDENTIFICATION</scope>
    <source>
        <tissue evidence="4">Seedling</tissue>
    </source>
</reference>
<evidence type="ECO:0000256" key="2">
    <source>
        <dbReference type="SAM" id="MobiDB-lite"/>
    </source>
</evidence>
<dbReference type="RefSeq" id="XP_015897326.1">
    <property type="nucleotide sequence ID" value="XM_016041840.4"/>
</dbReference>
<feature type="compositionally biased region" description="Polar residues" evidence="2">
    <location>
        <begin position="186"/>
        <end position="204"/>
    </location>
</feature>
<evidence type="ECO:0000313" key="3">
    <source>
        <dbReference type="Proteomes" id="UP001652623"/>
    </source>
</evidence>
<dbReference type="AlphaFoldDB" id="A0A6P4AII2"/>
<dbReference type="GeneID" id="107430965"/>
<dbReference type="FunCoup" id="A0A6P4AII2">
    <property type="interactions" value="202"/>
</dbReference>
<dbReference type="Proteomes" id="UP001652623">
    <property type="component" value="Chromosome 6"/>
</dbReference>
<accession>A0A6P4AII2</accession>
<proteinExistence type="predicted"/>
<keyword evidence="1" id="KW-0175">Coiled coil</keyword>
<dbReference type="InParanoid" id="A0A6P4AII2"/>
<evidence type="ECO:0000256" key="1">
    <source>
        <dbReference type="SAM" id="Coils"/>
    </source>
</evidence>
<keyword evidence="3" id="KW-1185">Reference proteome</keyword>